<protein>
    <submittedName>
        <fullName evidence="1">Uncharacterized protein</fullName>
    </submittedName>
</protein>
<sequence length="224" mass="25611">MADYQVTNEEFYELLDGIFNEVETSSDEEKKIKKQIVFSAFFNDYCSDDTNNKESVEIWDNNVDAPSEFLVGKKCIIIKDSILALVKASINAGFVDVLFKGVTGTTLPILIGTCAFELYELFRNASELDDGDFCVYFQAMTHHKEHGKQGFSLSELKSWLPKDSNITCNMHNSTWVCDYYNADDDSCDFCDDGKIKAAMTSLENKKLIIKKKKDDGTYRYHFKY</sequence>
<keyword evidence="2" id="KW-1185">Reference proteome</keyword>
<dbReference type="RefSeq" id="WP_267301265.1">
    <property type="nucleotide sequence ID" value="NZ_JAOQJZ010000008.1"/>
</dbReference>
<proteinExistence type="predicted"/>
<evidence type="ECO:0000313" key="1">
    <source>
        <dbReference type="EMBL" id="MCU6706085.1"/>
    </source>
</evidence>
<name>A0AAE3IHJ1_9FIRM</name>
<comment type="caution">
    <text evidence="1">The sequence shown here is derived from an EMBL/GenBank/DDBJ whole genome shotgun (WGS) entry which is preliminary data.</text>
</comment>
<evidence type="ECO:0000313" key="2">
    <source>
        <dbReference type="Proteomes" id="UP001208131"/>
    </source>
</evidence>
<reference evidence="1 2" key="1">
    <citation type="journal article" date="2021" name="ISME Commun">
        <title>Automated analysis of genomic sequences facilitates high-throughput and comprehensive description of bacteria.</title>
        <authorList>
            <person name="Hitch T.C.A."/>
        </authorList>
    </citation>
    <scope>NUCLEOTIDE SEQUENCE [LARGE SCALE GENOMIC DNA]</scope>
    <source>
        <strain evidence="1 2">Sanger_31</strain>
    </source>
</reference>
<dbReference type="Proteomes" id="UP001208131">
    <property type="component" value="Unassembled WGS sequence"/>
</dbReference>
<organism evidence="1 2">
    <name type="scientific">Hominimerdicola aceti</name>
    <dbReference type="NCBI Taxonomy" id="2981726"/>
    <lineage>
        <taxon>Bacteria</taxon>
        <taxon>Bacillati</taxon>
        <taxon>Bacillota</taxon>
        <taxon>Clostridia</taxon>
        <taxon>Eubacteriales</taxon>
        <taxon>Oscillospiraceae</taxon>
        <taxon>Hominimerdicola</taxon>
    </lineage>
</organism>
<dbReference type="AlphaFoldDB" id="A0AAE3IHJ1"/>
<dbReference type="EMBL" id="JAOQJZ010000008">
    <property type="protein sequence ID" value="MCU6706085.1"/>
    <property type="molecule type" value="Genomic_DNA"/>
</dbReference>
<accession>A0AAE3IHJ1</accession>
<gene>
    <name evidence="1" type="ORF">OCV57_09120</name>
</gene>